<evidence type="ECO:0000313" key="2">
    <source>
        <dbReference type="EMBL" id="CCC40173.1"/>
    </source>
</evidence>
<proteinExistence type="predicted"/>
<dbReference type="EMBL" id="FR746099">
    <property type="protein sequence ID" value="CCC40173.1"/>
    <property type="molecule type" value="Genomic_DNA"/>
</dbReference>
<sequence>MSNGTDPNQMDETYFGLSKKYLIFEVGRISYAVGIGTAVMTMFVLGVSVIGIELPEIVVFASFVICFGFLPVALYLYDRCHERDFVIADLGHTMVRPVTLLFRILRGP</sequence>
<dbReference type="HOGENOM" id="CLU_174510_0_0_2"/>
<dbReference type="GeneID" id="12447018"/>
<keyword evidence="1" id="KW-0812">Transmembrane</keyword>
<gene>
    <name evidence="2" type="ordered locus">Hqrw_2300</name>
</gene>
<name>G0LHD9_HALWC</name>
<protein>
    <submittedName>
        <fullName evidence="2">Uncharacterized protein</fullName>
    </submittedName>
</protein>
<dbReference type="KEGG" id="hwc:Hqrw_2300"/>
<dbReference type="OrthoDB" id="169678at2157"/>
<keyword evidence="1" id="KW-1133">Transmembrane helix</keyword>
<feature type="transmembrane region" description="Helical" evidence="1">
    <location>
        <begin position="57"/>
        <end position="77"/>
    </location>
</feature>
<feature type="transmembrane region" description="Helical" evidence="1">
    <location>
        <begin position="29"/>
        <end position="51"/>
    </location>
</feature>
<dbReference type="Proteomes" id="UP000007954">
    <property type="component" value="Chromosome"/>
</dbReference>
<dbReference type="RefSeq" id="WP_014555876.1">
    <property type="nucleotide sequence ID" value="NC_017459.1"/>
</dbReference>
<evidence type="ECO:0000256" key="1">
    <source>
        <dbReference type="SAM" id="Phobius"/>
    </source>
</evidence>
<organism evidence="2 3">
    <name type="scientific">Haloquadratum walsbyi (strain DSM 16854 / JCM 12705 / C23)</name>
    <dbReference type="NCBI Taxonomy" id="768065"/>
    <lineage>
        <taxon>Archaea</taxon>
        <taxon>Methanobacteriati</taxon>
        <taxon>Methanobacteriota</taxon>
        <taxon>Stenosarchaea group</taxon>
        <taxon>Halobacteria</taxon>
        <taxon>Halobacteriales</taxon>
        <taxon>Haloferacaceae</taxon>
        <taxon>Haloquadratum</taxon>
    </lineage>
</organism>
<accession>G0LHD9</accession>
<reference evidence="2 3" key="1">
    <citation type="journal article" date="2011" name="PLoS ONE">
        <title>Haloquadratum walsbyi: limited diversity in a global pond.</title>
        <authorList>
            <person name="Dyall-Smith M."/>
            <person name="Pfeiffer F."/>
            <person name="Klee K."/>
            <person name="Palm P."/>
            <person name="Gross K."/>
            <person name="Schuster S.C."/>
            <person name="Rampp M."/>
            <person name="Oesterhelt D."/>
        </authorList>
    </citation>
    <scope>NUCLEOTIDE SEQUENCE [LARGE SCALE GENOMIC DNA]</scope>
    <source>
        <strain evidence="3">DSM 16854 / JCM 12705 / C23</strain>
    </source>
</reference>
<dbReference type="AlphaFoldDB" id="G0LHD9"/>
<keyword evidence="1" id="KW-0472">Membrane</keyword>
<evidence type="ECO:0000313" key="3">
    <source>
        <dbReference type="Proteomes" id="UP000007954"/>
    </source>
</evidence>